<proteinExistence type="predicted"/>
<dbReference type="EMBL" id="VIIS01000080">
    <property type="protein sequence ID" value="KAF0313572.1"/>
    <property type="molecule type" value="Genomic_DNA"/>
</dbReference>
<feature type="compositionally biased region" description="Basic and acidic residues" evidence="1">
    <location>
        <begin position="68"/>
        <end position="84"/>
    </location>
</feature>
<organism evidence="3 4">
    <name type="scientific">Amphibalanus amphitrite</name>
    <name type="common">Striped barnacle</name>
    <name type="synonym">Balanus amphitrite</name>
    <dbReference type="NCBI Taxonomy" id="1232801"/>
    <lineage>
        <taxon>Eukaryota</taxon>
        <taxon>Metazoa</taxon>
        <taxon>Ecdysozoa</taxon>
        <taxon>Arthropoda</taxon>
        <taxon>Crustacea</taxon>
        <taxon>Multicrustacea</taxon>
        <taxon>Cirripedia</taxon>
        <taxon>Thoracica</taxon>
        <taxon>Thoracicalcarea</taxon>
        <taxon>Balanomorpha</taxon>
        <taxon>Balanoidea</taxon>
        <taxon>Balanidae</taxon>
        <taxon>Amphibalaninae</taxon>
        <taxon>Amphibalanus</taxon>
    </lineage>
</organism>
<evidence type="ECO:0000256" key="1">
    <source>
        <dbReference type="SAM" id="MobiDB-lite"/>
    </source>
</evidence>
<feature type="region of interest" description="Disordered" evidence="1">
    <location>
        <begin position="1"/>
        <end position="42"/>
    </location>
</feature>
<name>A0A6A4XG25_AMPAM</name>
<accession>A0A6A4XG25</accession>
<reference evidence="3 4" key="1">
    <citation type="submission" date="2019-07" db="EMBL/GenBank/DDBJ databases">
        <title>Draft genome assembly of a fouling barnacle, Amphibalanus amphitrite (Darwin, 1854): The first reference genome for Thecostraca.</title>
        <authorList>
            <person name="Kim W."/>
        </authorList>
    </citation>
    <scope>NUCLEOTIDE SEQUENCE [LARGE SCALE GENOMIC DNA]</scope>
    <source>
        <strain evidence="3">SNU_AA5</strain>
        <tissue evidence="3">Soma without cirri and trophi</tissue>
    </source>
</reference>
<dbReference type="Proteomes" id="UP000440578">
    <property type="component" value="Unassembled WGS sequence"/>
</dbReference>
<sequence length="84" mass="9058">MAARPLAIDPTGPRADGSGPSSEEPISPLSSEISRNTGGRRPVIVFGEGRPFSVWESEGRRGPVRSGRHADLMTRTETEAERNN</sequence>
<dbReference type="AlphaFoldDB" id="A0A6A4XG25"/>
<evidence type="ECO:0000313" key="4">
    <source>
        <dbReference type="Proteomes" id="UP000440578"/>
    </source>
</evidence>
<protein>
    <submittedName>
        <fullName evidence="3">Uncharacterized protein</fullName>
    </submittedName>
</protein>
<feature type="region of interest" description="Disordered" evidence="1">
    <location>
        <begin position="56"/>
        <end position="84"/>
    </location>
</feature>
<keyword evidence="4" id="KW-1185">Reference proteome</keyword>
<comment type="caution">
    <text evidence="3">The sequence shown here is derived from an EMBL/GenBank/DDBJ whole genome shotgun (WGS) entry which is preliminary data.</text>
</comment>
<feature type="compositionally biased region" description="Low complexity" evidence="1">
    <location>
        <begin position="17"/>
        <end position="34"/>
    </location>
</feature>
<dbReference type="EMBL" id="VIIS01000475">
    <property type="protein sequence ID" value="KAF0308649.1"/>
    <property type="molecule type" value="Genomic_DNA"/>
</dbReference>
<gene>
    <name evidence="3" type="ORF">FJT64_015903</name>
    <name evidence="2" type="ORF">FJT64_020145</name>
</gene>
<evidence type="ECO:0000313" key="3">
    <source>
        <dbReference type="EMBL" id="KAF0313572.1"/>
    </source>
</evidence>
<evidence type="ECO:0000313" key="2">
    <source>
        <dbReference type="EMBL" id="KAF0308649.1"/>
    </source>
</evidence>